<sequence length="365" mass="41745">MIISCCAVLHAQQLSSNREITFPDLDNYLTLVCDFHTHSVFSDGSVWPDIRVEEAERDKIDVLAVTEHLEYQPHISDIPHPDRNRSYQLATKYSNSDLLIVSGAEITRRMPLGHANAIFLEDANKLHSADEIAGIVPKDDMRPFKAANKQKAFVFWNHPTWRQEQYGDVVITEMHKTLFSKGYLHGVEVVNEFEYSEESLQIALDYDLTIIGNSDIHGLVDWDYEISEGGHRPVTLVFAKEKSEKAIKKALFKKQTVVWNRNTLIGREEWLLPLINASLEVVSVEYKRDAAHVRIKNKSDVRFILKNNSSFNFFINSDLVEIPAQDTIKLSVLTKGVLESFSLEFEVQNAIFAPRKHPVIKLEVK</sequence>
<dbReference type="Pfam" id="PF16392">
    <property type="entry name" value="DUF5001"/>
    <property type="match status" value="1"/>
</dbReference>
<name>A0A381SLW3_9ZZZZ</name>
<dbReference type="SMART" id="SM00481">
    <property type="entry name" value="POLIIIAc"/>
    <property type="match status" value="1"/>
</dbReference>
<reference evidence="2" key="1">
    <citation type="submission" date="2018-05" db="EMBL/GenBank/DDBJ databases">
        <authorList>
            <person name="Lanie J.A."/>
            <person name="Ng W.-L."/>
            <person name="Kazmierczak K.M."/>
            <person name="Andrzejewski T.M."/>
            <person name="Davidsen T.M."/>
            <person name="Wayne K.J."/>
            <person name="Tettelin H."/>
            <person name="Glass J.I."/>
            <person name="Rusch D."/>
            <person name="Podicherti R."/>
            <person name="Tsui H.-C.T."/>
            <person name="Winkler M.E."/>
        </authorList>
    </citation>
    <scope>NUCLEOTIDE SEQUENCE</scope>
</reference>
<organism evidence="2">
    <name type="scientific">marine metagenome</name>
    <dbReference type="NCBI Taxonomy" id="408172"/>
    <lineage>
        <taxon>unclassified sequences</taxon>
        <taxon>metagenomes</taxon>
        <taxon>ecological metagenomes</taxon>
    </lineage>
</organism>
<feature type="domain" description="Polymerase/histidinol phosphatase N-terminal" evidence="1">
    <location>
        <begin position="33"/>
        <end position="110"/>
    </location>
</feature>
<dbReference type="InterPro" id="IPR052018">
    <property type="entry name" value="PHP_domain"/>
</dbReference>
<accession>A0A381SLW3</accession>
<dbReference type="PANTHER" id="PTHR42924">
    <property type="entry name" value="EXONUCLEASE"/>
    <property type="match status" value="1"/>
</dbReference>
<proteinExistence type="predicted"/>
<evidence type="ECO:0000313" key="2">
    <source>
        <dbReference type="EMBL" id="SVA05042.1"/>
    </source>
</evidence>
<protein>
    <recommendedName>
        <fullName evidence="1">Polymerase/histidinol phosphatase N-terminal domain-containing protein</fullName>
    </recommendedName>
</protein>
<dbReference type="Gene3D" id="3.20.20.140">
    <property type="entry name" value="Metal-dependent hydrolases"/>
    <property type="match status" value="1"/>
</dbReference>
<gene>
    <name evidence="2" type="ORF">METZ01_LOCUS57896</name>
</gene>
<dbReference type="GO" id="GO:0004534">
    <property type="term" value="F:5'-3' RNA exonuclease activity"/>
    <property type="evidence" value="ECO:0007669"/>
    <property type="project" value="TreeGrafter"/>
</dbReference>
<dbReference type="CDD" id="cd12112">
    <property type="entry name" value="PHP_HisPPase_Chlorobi_like"/>
    <property type="match status" value="1"/>
</dbReference>
<dbReference type="InterPro" id="IPR016195">
    <property type="entry name" value="Pol/histidinol_Pase-like"/>
</dbReference>
<dbReference type="InterPro" id="IPR003141">
    <property type="entry name" value="Pol/His_phosphatase_N"/>
</dbReference>
<dbReference type="Gene3D" id="2.60.40.3090">
    <property type="match status" value="1"/>
</dbReference>
<dbReference type="EMBL" id="UINC01003292">
    <property type="protein sequence ID" value="SVA05042.1"/>
    <property type="molecule type" value="Genomic_DNA"/>
</dbReference>
<evidence type="ECO:0000259" key="1">
    <source>
        <dbReference type="SMART" id="SM00481"/>
    </source>
</evidence>
<dbReference type="GO" id="GO:0035312">
    <property type="term" value="F:5'-3' DNA exonuclease activity"/>
    <property type="evidence" value="ECO:0007669"/>
    <property type="project" value="TreeGrafter"/>
</dbReference>
<dbReference type="PANTHER" id="PTHR42924:SF3">
    <property type="entry name" value="POLYMERASE_HISTIDINOL PHOSPHATASE N-TERMINAL DOMAIN-CONTAINING PROTEIN"/>
    <property type="match status" value="1"/>
</dbReference>
<dbReference type="InterPro" id="IPR032165">
    <property type="entry name" value="DUF5001"/>
</dbReference>
<dbReference type="SUPFAM" id="SSF89550">
    <property type="entry name" value="PHP domain-like"/>
    <property type="match status" value="1"/>
</dbReference>
<dbReference type="AlphaFoldDB" id="A0A381SLW3"/>